<dbReference type="RefSeq" id="WP_290311341.1">
    <property type="nucleotide sequence ID" value="NZ_JAUFQC010000001.1"/>
</dbReference>
<gene>
    <name evidence="1" type="ORF">QWZ16_07585</name>
</gene>
<dbReference type="EMBL" id="JAUFQC010000001">
    <property type="protein sequence ID" value="MDN3609562.1"/>
    <property type="molecule type" value="Genomic_DNA"/>
</dbReference>
<sequence length="99" mass="11248">MATNLDTISTLLISLSHGTECTDRIVKYTHFPEEAWRLRFQHRRVRYFNRHGLASGENAFGVLYTLMTAGKRNGLKNSPIRLIRHMAFITQSATGVNVA</sequence>
<protein>
    <recommendedName>
        <fullName evidence="3">Transposase</fullName>
    </recommendedName>
</protein>
<proteinExistence type="predicted"/>
<comment type="caution">
    <text evidence="1">The sequence shown here is derived from an EMBL/GenBank/DDBJ whole genome shotgun (WGS) entry which is preliminary data.</text>
</comment>
<dbReference type="Proteomes" id="UP001238540">
    <property type="component" value="Unassembled WGS sequence"/>
</dbReference>
<organism evidence="1 2">
    <name type="scientific">Vibrio ostreicida</name>
    <dbReference type="NCBI Taxonomy" id="526588"/>
    <lineage>
        <taxon>Bacteria</taxon>
        <taxon>Pseudomonadati</taxon>
        <taxon>Pseudomonadota</taxon>
        <taxon>Gammaproteobacteria</taxon>
        <taxon>Vibrionales</taxon>
        <taxon>Vibrionaceae</taxon>
        <taxon>Vibrio</taxon>
    </lineage>
</organism>
<evidence type="ECO:0000313" key="2">
    <source>
        <dbReference type="Proteomes" id="UP001238540"/>
    </source>
</evidence>
<keyword evidence="2" id="KW-1185">Reference proteome</keyword>
<accession>A0ABT8BTW1</accession>
<reference evidence="2" key="1">
    <citation type="journal article" date="2019" name="Int. J. Syst. Evol. Microbiol.">
        <title>The Global Catalogue of Microorganisms (GCM) 10K type strain sequencing project: providing services to taxonomists for standard genome sequencing and annotation.</title>
        <authorList>
            <consortium name="The Broad Institute Genomics Platform"/>
            <consortium name="The Broad Institute Genome Sequencing Center for Infectious Disease"/>
            <person name="Wu L."/>
            <person name="Ma J."/>
        </authorList>
    </citation>
    <scope>NUCLEOTIDE SEQUENCE [LARGE SCALE GENOMIC DNA]</scope>
    <source>
        <strain evidence="2">CECT 7398</strain>
    </source>
</reference>
<evidence type="ECO:0000313" key="1">
    <source>
        <dbReference type="EMBL" id="MDN3609562.1"/>
    </source>
</evidence>
<name>A0ABT8BTW1_9VIBR</name>
<evidence type="ECO:0008006" key="3">
    <source>
        <dbReference type="Google" id="ProtNLM"/>
    </source>
</evidence>